<proteinExistence type="predicted"/>
<reference evidence="2" key="1">
    <citation type="journal article" date="2019" name="Int. J. Syst. Evol. Microbiol.">
        <title>The Global Catalogue of Microorganisms (GCM) 10K type strain sequencing project: providing services to taxonomists for standard genome sequencing and annotation.</title>
        <authorList>
            <consortium name="The Broad Institute Genomics Platform"/>
            <consortium name="The Broad Institute Genome Sequencing Center for Infectious Disease"/>
            <person name="Wu L."/>
            <person name="Ma J."/>
        </authorList>
    </citation>
    <scope>NUCLEOTIDE SEQUENCE [LARGE SCALE GENOMIC DNA]</scope>
    <source>
        <strain evidence="2">CGMCC 1.15809</strain>
    </source>
</reference>
<dbReference type="EMBL" id="JBHSPW010000002">
    <property type="protein sequence ID" value="MFC5892453.1"/>
    <property type="molecule type" value="Genomic_DNA"/>
</dbReference>
<dbReference type="RefSeq" id="WP_386458898.1">
    <property type="nucleotide sequence ID" value="NZ_BAAAWG010000013.1"/>
</dbReference>
<gene>
    <name evidence="1" type="ORF">ACFP3M_06435</name>
</gene>
<dbReference type="Proteomes" id="UP001596241">
    <property type="component" value="Unassembled WGS sequence"/>
</dbReference>
<evidence type="ECO:0000313" key="2">
    <source>
        <dbReference type="Proteomes" id="UP001596241"/>
    </source>
</evidence>
<dbReference type="SUPFAM" id="SSF46785">
    <property type="entry name" value="Winged helix' DNA-binding domain"/>
    <property type="match status" value="1"/>
</dbReference>
<keyword evidence="2" id="KW-1185">Reference proteome</keyword>
<name>A0ABW1FG22_9ACTN</name>
<comment type="caution">
    <text evidence="1">The sequence shown here is derived from an EMBL/GenBank/DDBJ whole genome shotgun (WGS) entry which is preliminary data.</text>
</comment>
<dbReference type="InterPro" id="IPR036388">
    <property type="entry name" value="WH-like_DNA-bd_sf"/>
</dbReference>
<dbReference type="InterPro" id="IPR036390">
    <property type="entry name" value="WH_DNA-bd_sf"/>
</dbReference>
<evidence type="ECO:0000313" key="1">
    <source>
        <dbReference type="EMBL" id="MFC5892453.1"/>
    </source>
</evidence>
<dbReference type="Gene3D" id="1.10.10.10">
    <property type="entry name" value="Winged helix-like DNA-binding domain superfamily/Winged helix DNA-binding domain"/>
    <property type="match status" value="1"/>
</dbReference>
<protein>
    <submittedName>
        <fullName evidence="1">Uncharacterized protein</fullName>
    </submittedName>
</protein>
<accession>A0ABW1FG22</accession>
<sequence>MDAARAGEETTAGRLGSLLGLDSAGTITPIGRLERAGPVRRVRDARERRKVTVEVDERAVSLGRPHYGPLIDRAVYPLRGYDEREPAAIGNFLRGCGRRRSGK</sequence>
<organism evidence="1 2">
    <name type="scientific">Streptomyces ramulosus</name>
    <dbReference type="NCBI Taxonomy" id="47762"/>
    <lineage>
        <taxon>Bacteria</taxon>
        <taxon>Bacillati</taxon>
        <taxon>Actinomycetota</taxon>
        <taxon>Actinomycetes</taxon>
        <taxon>Kitasatosporales</taxon>
        <taxon>Streptomycetaceae</taxon>
        <taxon>Streptomyces</taxon>
    </lineage>
</organism>